<evidence type="ECO:0000313" key="2">
    <source>
        <dbReference type="Proteomes" id="UP000036987"/>
    </source>
</evidence>
<evidence type="ECO:0000313" key="1">
    <source>
        <dbReference type="EMBL" id="KMZ56244.1"/>
    </source>
</evidence>
<dbReference type="PANTHER" id="PTHR36051:SF2">
    <property type="entry name" value="DYNAMIN"/>
    <property type="match status" value="1"/>
</dbReference>
<proteinExistence type="predicted"/>
<keyword evidence="2" id="KW-1185">Reference proteome</keyword>
<comment type="caution">
    <text evidence="1">The sequence shown here is derived from an EMBL/GenBank/DDBJ whole genome shotgun (WGS) entry which is preliminary data.</text>
</comment>
<gene>
    <name evidence="1" type="ORF">ZOSMA_97G00100</name>
</gene>
<organism evidence="1 2">
    <name type="scientific">Zostera marina</name>
    <name type="common">Eelgrass</name>
    <dbReference type="NCBI Taxonomy" id="29655"/>
    <lineage>
        <taxon>Eukaryota</taxon>
        <taxon>Viridiplantae</taxon>
        <taxon>Streptophyta</taxon>
        <taxon>Embryophyta</taxon>
        <taxon>Tracheophyta</taxon>
        <taxon>Spermatophyta</taxon>
        <taxon>Magnoliopsida</taxon>
        <taxon>Liliopsida</taxon>
        <taxon>Zosteraceae</taxon>
        <taxon>Zostera</taxon>
    </lineage>
</organism>
<dbReference type="OMA" id="AIPMLGQ"/>
<dbReference type="AlphaFoldDB" id="A0A0K9NHL5"/>
<accession>A0A0K9NHL5</accession>
<dbReference type="OrthoDB" id="1934430at2759"/>
<dbReference type="STRING" id="29655.A0A0K9NHL5"/>
<dbReference type="EMBL" id="LFYR01002205">
    <property type="protein sequence ID" value="KMZ56244.1"/>
    <property type="molecule type" value="Genomic_DNA"/>
</dbReference>
<sequence>MEPAVIESTGRSKGEGIGNSVGFDLENPFGFKFGQVFTGFGFGCGVGIGVGRPIYLGAIPALQQVLTATRGATDMLSGAGRHVNSSLRRFGVKGIEAGVGCGVGIGHGFGVGIAVKPNVIQKIQLSLGHVITKIVTNLGMGSAISSLQTVIPGTLHSNPTELNQTIDQSLQSHNGNPLPIAENNTRALIAMKNDESCEAESKSISDFNETSPENPIISHSEKVVSSFLQNPLLKNEKAIELNELVENLRSENNALRVLVNHQQIIEKLVKENANIREILLNDLKVSPSRLGISDEKLTTSSNPCTQCFECRRRRKSMR</sequence>
<name>A0A0K9NHL5_ZOSMR</name>
<dbReference type="Proteomes" id="UP000036987">
    <property type="component" value="Unassembled WGS sequence"/>
</dbReference>
<protein>
    <submittedName>
        <fullName evidence="1">Uncharacterized protein</fullName>
    </submittedName>
</protein>
<reference evidence="2" key="1">
    <citation type="journal article" date="2016" name="Nature">
        <title>The genome of the seagrass Zostera marina reveals angiosperm adaptation to the sea.</title>
        <authorList>
            <person name="Olsen J.L."/>
            <person name="Rouze P."/>
            <person name="Verhelst B."/>
            <person name="Lin Y.-C."/>
            <person name="Bayer T."/>
            <person name="Collen J."/>
            <person name="Dattolo E."/>
            <person name="De Paoli E."/>
            <person name="Dittami S."/>
            <person name="Maumus F."/>
            <person name="Michel G."/>
            <person name="Kersting A."/>
            <person name="Lauritano C."/>
            <person name="Lohaus R."/>
            <person name="Toepel M."/>
            <person name="Tonon T."/>
            <person name="Vanneste K."/>
            <person name="Amirebrahimi M."/>
            <person name="Brakel J."/>
            <person name="Bostroem C."/>
            <person name="Chovatia M."/>
            <person name="Grimwood J."/>
            <person name="Jenkins J.W."/>
            <person name="Jueterbock A."/>
            <person name="Mraz A."/>
            <person name="Stam W.T."/>
            <person name="Tice H."/>
            <person name="Bornberg-Bauer E."/>
            <person name="Green P.J."/>
            <person name="Pearson G.A."/>
            <person name="Procaccini G."/>
            <person name="Duarte C.M."/>
            <person name="Schmutz J."/>
            <person name="Reusch T.B.H."/>
            <person name="Van de Peer Y."/>
        </authorList>
    </citation>
    <scope>NUCLEOTIDE SEQUENCE [LARGE SCALE GENOMIC DNA]</scope>
    <source>
        <strain evidence="2">cv. Finnish</strain>
    </source>
</reference>
<dbReference type="PANTHER" id="PTHR36051">
    <property type="entry name" value="DYNAMIN"/>
    <property type="match status" value="1"/>
</dbReference>